<dbReference type="GO" id="GO:0005506">
    <property type="term" value="F:iron ion binding"/>
    <property type="evidence" value="ECO:0007669"/>
    <property type="project" value="InterPro"/>
</dbReference>
<keyword evidence="14" id="KW-0812">Transmembrane</keyword>
<dbReference type="GO" id="GO:0016705">
    <property type="term" value="F:oxidoreductase activity, acting on paired donors, with incorporation or reduction of molecular oxygen"/>
    <property type="evidence" value="ECO:0007669"/>
    <property type="project" value="InterPro"/>
</dbReference>
<dbReference type="OrthoDB" id="2789670at2759"/>
<comment type="similarity">
    <text evidence="5">Belongs to the cytochrome P450 family.</text>
</comment>
<evidence type="ECO:0000256" key="5">
    <source>
        <dbReference type="ARBA" id="ARBA00010617"/>
    </source>
</evidence>
<dbReference type="PANTHER" id="PTHR24292:SF84">
    <property type="entry name" value="CYTOCHROME P450 28A5-RELATED"/>
    <property type="match status" value="1"/>
</dbReference>
<name>A0A0L0C0B9_LUCCU</name>
<evidence type="ECO:0000256" key="6">
    <source>
        <dbReference type="ARBA" id="ARBA00022617"/>
    </source>
</evidence>
<keyword evidence="13 14" id="KW-0472">Membrane</keyword>
<sequence length="1454" mass="168423">MPVSMKNSNGETMLLITLWLLLAVIFFIYIFLIWNFNYWKRHDVNGPKPEIIFGNLPSAITKKRHFMYDLWDIYDSYKQTDDFVGIFKNRTPQLLILNPALARRIFVNDFKHFHDNEQVKFIDEKIDFLFANNPFVAGGEKWKERRSQITPGLTQQRIKNMFPVTLEICKHMCSYIEEQIKMPAKEGIDGKDLSSRFMADVIADCVMGLKSDSFKDRHTSPLLIMQNQMFEYSFLYSTLVGLFPGILKFYKQRFLTKKFEEYFLDLMAKAVELRKVISADKSMEERADFLNYLLQLQEKKNLTQMEISAHTMTFVLDGFETVSSILAHSLLMLARHPEVQQKVRSEIHEKVGSQRNFEVISDLPYLNACIHEILRFFPVVFSARKVCTETIKLTNRNRKSYQVPKGLVVVIPQYPIMMDENIYPNPMEFQPERFLEENGGVKKYFDMGAYWGYGDGPRICLGVRFGLVQIKAALVEILSKFVIKPNPKTRSDYTFDPTYYLARLDGGIYLDFEFPKPLPFVGNYPSVLTQKRHIAYDIQDLYEKYKHTENFVGIFSCRSPQLLITNGELVRRIYSTDFKHFHDNEASRMVKTVYPITKKVCKNMTKYIEEQIKIGAKEGIEAKDLCLRFTSEVVTDCVLGLEAKSFEPKPSPIMAMITQIFEQNLIFVFYSILLGLFPSLSNYFKIRFFPKKSEEFFIKIMQDSIEMRKSQKKQGLNEDRIDFMNYILQLQEKKNLATIDLAAHTMTFLSDGFETTGSVLSHTLLFLGRDLERQEKLRQEILDTIGANGDFDKMMDLPYLDACIHESIRLFPPGFFSNKLCTEPIELMNKNGKSLVVPKNTVVVLPLYSVMVDGDYYTNPNQFEPERFLEENGGLKKYKDLGVYYGFGEGPRACLGMRFALAQLKTALVEIIRQFEVSVNPKTRKDNELDPKYFLSRLNGGIWKQGSISKMLLTILTVILGLVLLFYIFLTWNFSYWKKRGIKGPTPKPFVGNFPSVFTQKRHLAEDIKEIYESYRKTDNFVGVFNCRSPQLLITNAELVRRILATDFKHFHDNEASLFVDKNSDSIFSENPFVLTGEDWKERRAEITPGFTQNRIKNVFPVTKKVCKVLTDYIEKETKLGPKDGIECKELSLRFTCEVVSDCVLGLQANSFTDSSAPIFDNAKKLFEQSFILILYMTLAGLIPSLTKIKKLRFVPKPIEDFFLDLMKNSLSLRKDQREKGVNEDRVDFMNYMLQLQEKKNLTITEVTSHTMTFLVDGFETTASVLSHCLLLLGRHPDKQDKLRKEIFEKLGHDSDFDTIMDLEYLDACIHETLRIFSPGSHSTKLCTEPIDLVNKDGKTLHVPVGTRVVLPIYAIMTDEENYKNANVFEPERFLNGGLKMYKDKGLFYAFGDGPRVCLGQRFALTQMKAAMVEIVRKFKIHVNPKTRKDNKLDPTYFILRLDGGIWLDFEKLE</sequence>
<dbReference type="InterPro" id="IPR036396">
    <property type="entry name" value="Cyt_P450_sf"/>
</dbReference>
<dbReference type="Proteomes" id="UP000037069">
    <property type="component" value="Unassembled WGS sequence"/>
</dbReference>
<comment type="subcellular location">
    <subcellularLocation>
        <location evidence="4">Endoplasmic reticulum membrane</location>
        <topology evidence="4">Peripheral membrane protein</topology>
    </subcellularLocation>
    <subcellularLocation>
        <location evidence="3">Microsome membrane</location>
        <topology evidence="3">Peripheral membrane protein</topology>
    </subcellularLocation>
</comment>
<evidence type="ECO:0000256" key="2">
    <source>
        <dbReference type="ARBA" id="ARBA00003690"/>
    </source>
</evidence>
<dbReference type="EMBL" id="JRES01001072">
    <property type="protein sequence ID" value="KNC25745.1"/>
    <property type="molecule type" value="Genomic_DNA"/>
</dbReference>
<dbReference type="GO" id="GO:0004497">
    <property type="term" value="F:monooxygenase activity"/>
    <property type="evidence" value="ECO:0007669"/>
    <property type="project" value="UniProtKB-KW"/>
</dbReference>
<evidence type="ECO:0000256" key="1">
    <source>
        <dbReference type="ARBA" id="ARBA00001971"/>
    </source>
</evidence>
<dbReference type="Gene3D" id="1.10.630.10">
    <property type="entry name" value="Cytochrome P450"/>
    <property type="match status" value="3"/>
</dbReference>
<feature type="transmembrane region" description="Helical" evidence="14">
    <location>
        <begin position="665"/>
        <end position="684"/>
    </location>
</feature>
<dbReference type="InterPro" id="IPR002401">
    <property type="entry name" value="Cyt_P450_E_grp-I"/>
</dbReference>
<comment type="caution">
    <text evidence="15">The sequence shown here is derived from an EMBL/GenBank/DDBJ whole genome shotgun (WGS) entry which is preliminary data.</text>
</comment>
<dbReference type="InterPro" id="IPR001128">
    <property type="entry name" value="Cyt_P450"/>
</dbReference>
<evidence type="ECO:0000256" key="3">
    <source>
        <dbReference type="ARBA" id="ARBA00004174"/>
    </source>
</evidence>
<dbReference type="InterPro" id="IPR017972">
    <property type="entry name" value="Cyt_P450_CS"/>
</dbReference>
<dbReference type="SUPFAM" id="SSF48264">
    <property type="entry name" value="Cytochrome P450"/>
    <property type="match status" value="3"/>
</dbReference>
<accession>A0A0L0C0B9</accession>
<feature type="transmembrane region" description="Helical" evidence="14">
    <location>
        <begin position="951"/>
        <end position="970"/>
    </location>
</feature>
<evidence type="ECO:0000256" key="7">
    <source>
        <dbReference type="ARBA" id="ARBA00022723"/>
    </source>
</evidence>
<keyword evidence="7" id="KW-0479">Metal-binding</keyword>
<evidence type="ECO:0000313" key="15">
    <source>
        <dbReference type="EMBL" id="KNC25745.1"/>
    </source>
</evidence>
<dbReference type="GO" id="GO:0005789">
    <property type="term" value="C:endoplasmic reticulum membrane"/>
    <property type="evidence" value="ECO:0007669"/>
    <property type="project" value="UniProtKB-SubCell"/>
</dbReference>
<comment type="function">
    <text evidence="2">May be involved in the metabolism of insect hormones and in the breakdown of synthetic insecticides.</text>
</comment>
<evidence type="ECO:0000313" key="16">
    <source>
        <dbReference type="Proteomes" id="UP000037069"/>
    </source>
</evidence>
<evidence type="ECO:0000256" key="10">
    <source>
        <dbReference type="ARBA" id="ARBA00023002"/>
    </source>
</evidence>
<keyword evidence="11" id="KW-0408">Iron</keyword>
<dbReference type="Pfam" id="PF00067">
    <property type="entry name" value="p450"/>
    <property type="match status" value="3"/>
</dbReference>
<evidence type="ECO:0000256" key="12">
    <source>
        <dbReference type="ARBA" id="ARBA00023033"/>
    </source>
</evidence>
<keyword evidence="8" id="KW-0256">Endoplasmic reticulum</keyword>
<dbReference type="GO" id="GO:0020037">
    <property type="term" value="F:heme binding"/>
    <property type="evidence" value="ECO:0007669"/>
    <property type="project" value="InterPro"/>
</dbReference>
<protein>
    <submittedName>
        <fullName evidence="15">Putative cytochrome P450 28d1</fullName>
    </submittedName>
</protein>
<dbReference type="PROSITE" id="PS00086">
    <property type="entry name" value="CYTOCHROME_P450"/>
    <property type="match status" value="2"/>
</dbReference>
<organism evidence="15 16">
    <name type="scientific">Lucilia cuprina</name>
    <name type="common">Green bottle fly</name>
    <name type="synonym">Australian sheep blowfly</name>
    <dbReference type="NCBI Taxonomy" id="7375"/>
    <lineage>
        <taxon>Eukaryota</taxon>
        <taxon>Metazoa</taxon>
        <taxon>Ecdysozoa</taxon>
        <taxon>Arthropoda</taxon>
        <taxon>Hexapoda</taxon>
        <taxon>Insecta</taxon>
        <taxon>Pterygota</taxon>
        <taxon>Neoptera</taxon>
        <taxon>Endopterygota</taxon>
        <taxon>Diptera</taxon>
        <taxon>Brachycera</taxon>
        <taxon>Muscomorpha</taxon>
        <taxon>Oestroidea</taxon>
        <taxon>Calliphoridae</taxon>
        <taxon>Luciliinae</taxon>
        <taxon>Lucilia</taxon>
    </lineage>
</organism>
<keyword evidence="10" id="KW-0560">Oxidoreductase</keyword>
<keyword evidence="12" id="KW-0503">Monooxygenase</keyword>
<dbReference type="STRING" id="7375.A0A0L0C0B9"/>
<feature type="transmembrane region" description="Helical" evidence="14">
    <location>
        <begin position="12"/>
        <end position="34"/>
    </location>
</feature>
<evidence type="ECO:0000256" key="11">
    <source>
        <dbReference type="ARBA" id="ARBA00023004"/>
    </source>
</evidence>
<reference evidence="15 16" key="1">
    <citation type="journal article" date="2015" name="Nat. Commun.">
        <title>Lucilia cuprina genome unlocks parasitic fly biology to underpin future interventions.</title>
        <authorList>
            <person name="Anstead C.A."/>
            <person name="Korhonen P.K."/>
            <person name="Young N.D."/>
            <person name="Hall R.S."/>
            <person name="Jex A.R."/>
            <person name="Murali S.C."/>
            <person name="Hughes D.S."/>
            <person name="Lee S.F."/>
            <person name="Perry T."/>
            <person name="Stroehlein A.J."/>
            <person name="Ansell B.R."/>
            <person name="Breugelmans B."/>
            <person name="Hofmann A."/>
            <person name="Qu J."/>
            <person name="Dugan S."/>
            <person name="Lee S.L."/>
            <person name="Chao H."/>
            <person name="Dinh H."/>
            <person name="Han Y."/>
            <person name="Doddapaneni H.V."/>
            <person name="Worley K.C."/>
            <person name="Muzny D.M."/>
            <person name="Ioannidis P."/>
            <person name="Waterhouse R.M."/>
            <person name="Zdobnov E.M."/>
            <person name="James P.J."/>
            <person name="Bagnall N.H."/>
            <person name="Kotze A.C."/>
            <person name="Gibbs R.A."/>
            <person name="Richards S."/>
            <person name="Batterham P."/>
            <person name="Gasser R.B."/>
        </authorList>
    </citation>
    <scope>NUCLEOTIDE SEQUENCE [LARGE SCALE GENOMIC DNA]</scope>
    <source>
        <strain evidence="15 16">LS</strain>
        <tissue evidence="15">Full body</tissue>
    </source>
</reference>
<proteinExistence type="inferred from homology"/>
<evidence type="ECO:0000256" key="8">
    <source>
        <dbReference type="ARBA" id="ARBA00022824"/>
    </source>
</evidence>
<dbReference type="PRINTS" id="PR00385">
    <property type="entry name" value="P450"/>
</dbReference>
<dbReference type="CDD" id="cd11056">
    <property type="entry name" value="CYP6-like"/>
    <property type="match status" value="3"/>
</dbReference>
<keyword evidence="9" id="KW-0492">Microsome</keyword>
<dbReference type="PANTHER" id="PTHR24292">
    <property type="entry name" value="CYTOCHROME P450"/>
    <property type="match status" value="1"/>
</dbReference>
<dbReference type="PRINTS" id="PR00463">
    <property type="entry name" value="EP450I"/>
</dbReference>
<keyword evidence="14" id="KW-1133">Transmembrane helix</keyword>
<dbReference type="FunFam" id="1.10.630.10:FF:000182">
    <property type="entry name" value="Cytochrome P450 3A4"/>
    <property type="match status" value="2"/>
</dbReference>
<evidence type="ECO:0000256" key="13">
    <source>
        <dbReference type="ARBA" id="ARBA00023136"/>
    </source>
</evidence>
<evidence type="ECO:0000256" key="4">
    <source>
        <dbReference type="ARBA" id="ARBA00004406"/>
    </source>
</evidence>
<evidence type="ECO:0000256" key="14">
    <source>
        <dbReference type="SAM" id="Phobius"/>
    </source>
</evidence>
<evidence type="ECO:0000256" key="9">
    <source>
        <dbReference type="ARBA" id="ARBA00022848"/>
    </source>
</evidence>
<keyword evidence="16" id="KW-1185">Reference proteome</keyword>
<gene>
    <name evidence="15" type="ORF">FF38_10407</name>
</gene>
<comment type="cofactor">
    <cofactor evidence="1">
        <name>heme</name>
        <dbReference type="ChEBI" id="CHEBI:30413"/>
    </cofactor>
</comment>
<keyword evidence="6" id="KW-0349">Heme</keyword>
<dbReference type="InterPro" id="IPR050476">
    <property type="entry name" value="Insect_CytP450_Detox"/>
</dbReference>